<dbReference type="Gene3D" id="1.10.1220.10">
    <property type="entry name" value="Met repressor-like"/>
    <property type="match status" value="1"/>
</dbReference>
<feature type="domain" description="Ribbon-helix-helix protein CopG" evidence="1">
    <location>
        <begin position="10"/>
        <end position="43"/>
    </location>
</feature>
<dbReference type="AlphaFoldDB" id="A0A0F9PCQ8"/>
<name>A0A0F9PCQ8_9ZZZZ</name>
<sequence>MPGNDAMLRVRVSKAVDEELDKIAEATHRKKSELIREAVIAFIGAYRNARKT</sequence>
<dbReference type="InterPro" id="IPR010985">
    <property type="entry name" value="Ribbon_hlx_hlx"/>
</dbReference>
<protein>
    <recommendedName>
        <fullName evidence="1">Ribbon-helix-helix protein CopG domain-containing protein</fullName>
    </recommendedName>
</protein>
<dbReference type="EMBL" id="LAZR01006572">
    <property type="protein sequence ID" value="KKM91162.1"/>
    <property type="molecule type" value="Genomic_DNA"/>
</dbReference>
<dbReference type="Pfam" id="PF01402">
    <property type="entry name" value="RHH_1"/>
    <property type="match status" value="1"/>
</dbReference>
<dbReference type="SUPFAM" id="SSF47598">
    <property type="entry name" value="Ribbon-helix-helix"/>
    <property type="match status" value="1"/>
</dbReference>
<gene>
    <name evidence="2" type="ORF">LCGC14_1231300</name>
</gene>
<evidence type="ECO:0000313" key="2">
    <source>
        <dbReference type="EMBL" id="KKM91162.1"/>
    </source>
</evidence>
<dbReference type="InterPro" id="IPR013321">
    <property type="entry name" value="Arc_rbn_hlx_hlx"/>
</dbReference>
<dbReference type="InterPro" id="IPR002145">
    <property type="entry name" value="CopG"/>
</dbReference>
<accession>A0A0F9PCQ8</accession>
<evidence type="ECO:0000259" key="1">
    <source>
        <dbReference type="Pfam" id="PF01402"/>
    </source>
</evidence>
<organism evidence="2">
    <name type="scientific">marine sediment metagenome</name>
    <dbReference type="NCBI Taxonomy" id="412755"/>
    <lineage>
        <taxon>unclassified sequences</taxon>
        <taxon>metagenomes</taxon>
        <taxon>ecological metagenomes</taxon>
    </lineage>
</organism>
<reference evidence="2" key="1">
    <citation type="journal article" date="2015" name="Nature">
        <title>Complex archaea that bridge the gap between prokaryotes and eukaryotes.</title>
        <authorList>
            <person name="Spang A."/>
            <person name="Saw J.H."/>
            <person name="Jorgensen S.L."/>
            <person name="Zaremba-Niedzwiedzka K."/>
            <person name="Martijn J."/>
            <person name="Lind A.E."/>
            <person name="van Eijk R."/>
            <person name="Schleper C."/>
            <person name="Guy L."/>
            <person name="Ettema T.J."/>
        </authorList>
    </citation>
    <scope>NUCLEOTIDE SEQUENCE</scope>
</reference>
<dbReference type="GO" id="GO:0006355">
    <property type="term" value="P:regulation of DNA-templated transcription"/>
    <property type="evidence" value="ECO:0007669"/>
    <property type="project" value="InterPro"/>
</dbReference>
<proteinExistence type="predicted"/>
<comment type="caution">
    <text evidence="2">The sequence shown here is derived from an EMBL/GenBank/DDBJ whole genome shotgun (WGS) entry which is preliminary data.</text>
</comment>